<evidence type="ECO:0000313" key="4">
    <source>
        <dbReference type="EMBL" id="PYH92581.1"/>
    </source>
</evidence>
<dbReference type="PANTHER" id="PTHR10366">
    <property type="entry name" value="NAD DEPENDENT EPIMERASE/DEHYDRATASE"/>
    <property type="match status" value="1"/>
</dbReference>
<evidence type="ECO:0000313" key="5">
    <source>
        <dbReference type="Proteomes" id="UP000247810"/>
    </source>
</evidence>
<organism evidence="4 5">
    <name type="scientific">Aspergillus ellipticus CBS 707.79</name>
    <dbReference type="NCBI Taxonomy" id="1448320"/>
    <lineage>
        <taxon>Eukaryota</taxon>
        <taxon>Fungi</taxon>
        <taxon>Dikarya</taxon>
        <taxon>Ascomycota</taxon>
        <taxon>Pezizomycotina</taxon>
        <taxon>Eurotiomycetes</taxon>
        <taxon>Eurotiomycetidae</taxon>
        <taxon>Eurotiales</taxon>
        <taxon>Aspergillaceae</taxon>
        <taxon>Aspergillus</taxon>
        <taxon>Aspergillus subgen. Circumdati</taxon>
    </lineage>
</organism>
<dbReference type="EMBL" id="KZ825913">
    <property type="protein sequence ID" value="PYH92581.1"/>
    <property type="molecule type" value="Genomic_DNA"/>
</dbReference>
<dbReference type="VEuPathDB" id="FungiDB:BO71DRAFT_400430"/>
<reference evidence="4 5" key="1">
    <citation type="submission" date="2018-02" db="EMBL/GenBank/DDBJ databases">
        <title>The genomes of Aspergillus section Nigri reveals drivers in fungal speciation.</title>
        <authorList>
            <consortium name="DOE Joint Genome Institute"/>
            <person name="Vesth T.C."/>
            <person name="Nybo J."/>
            <person name="Theobald S."/>
            <person name="Brandl J."/>
            <person name="Frisvad J.C."/>
            <person name="Nielsen K.F."/>
            <person name="Lyhne E.K."/>
            <person name="Kogle M.E."/>
            <person name="Kuo A."/>
            <person name="Riley R."/>
            <person name="Clum A."/>
            <person name="Nolan M."/>
            <person name="Lipzen A."/>
            <person name="Salamov A."/>
            <person name="Henrissat B."/>
            <person name="Wiebenga A."/>
            <person name="De vries R.P."/>
            <person name="Grigoriev I.V."/>
            <person name="Mortensen U.H."/>
            <person name="Andersen M.R."/>
            <person name="Baker S.E."/>
        </authorList>
    </citation>
    <scope>NUCLEOTIDE SEQUENCE [LARGE SCALE GENOMIC DNA]</scope>
    <source>
        <strain evidence="4 5">CBS 707.79</strain>
    </source>
</reference>
<accession>A0A319D5Y3</accession>
<dbReference type="Proteomes" id="UP000247810">
    <property type="component" value="Unassembled WGS sequence"/>
</dbReference>
<evidence type="ECO:0000256" key="2">
    <source>
        <dbReference type="ARBA" id="ARBA00023445"/>
    </source>
</evidence>
<dbReference type="STRING" id="1448320.A0A319D5Y3"/>
<proteinExistence type="inferred from homology"/>
<dbReference type="GO" id="GO:0016616">
    <property type="term" value="F:oxidoreductase activity, acting on the CH-OH group of donors, NAD or NADP as acceptor"/>
    <property type="evidence" value="ECO:0007669"/>
    <property type="project" value="TreeGrafter"/>
</dbReference>
<dbReference type="Gene3D" id="3.40.50.720">
    <property type="entry name" value="NAD(P)-binding Rossmann-like Domain"/>
    <property type="match status" value="1"/>
</dbReference>
<dbReference type="Pfam" id="PF01370">
    <property type="entry name" value="Epimerase"/>
    <property type="match status" value="1"/>
</dbReference>
<name>A0A319D5Y3_9EURO</name>
<dbReference type="OrthoDB" id="2735536at2759"/>
<sequence>MTGEHVLITGASGFIGFRVLVDTLKAGYRVRAAIRSPEKARQILATPSIKALNPGDRLAFVQVPDLEADGAYDDAIKGAQYAIHVASPIPSAKVEEDVNLLDHFVNPAVRGTLGLLIAAEKAGSVRRVVITSSCAAILPWEAIAAGDTQTVYNENSRVPSTTELGSLFEGYWASKVAALNEAEKWVALMNPSFDVIHLFPAYVIGRDELVTDVKYALNGSNQEVLVPVTGGDKRTPGLSVHVDDVAEAHVKCLDPSIAGNRSFVLACGGIQGTRWADSLEITARKFKKEIDSGLLRNNGHAVSGPLKMDVSAAETVLGIRFRSFEEQVTDVVSFYVELATA</sequence>
<dbReference type="InterPro" id="IPR036291">
    <property type="entry name" value="NAD(P)-bd_dom_sf"/>
</dbReference>
<gene>
    <name evidence="4" type="ORF">BO71DRAFT_400430</name>
</gene>
<dbReference type="InterPro" id="IPR001509">
    <property type="entry name" value="Epimerase_deHydtase"/>
</dbReference>
<feature type="domain" description="NAD-dependent epimerase/dehydratase" evidence="3">
    <location>
        <begin position="6"/>
        <end position="255"/>
    </location>
</feature>
<dbReference type="AlphaFoldDB" id="A0A319D5Y3"/>
<dbReference type="SUPFAM" id="SSF51735">
    <property type="entry name" value="NAD(P)-binding Rossmann-fold domains"/>
    <property type="match status" value="1"/>
</dbReference>
<dbReference type="PANTHER" id="PTHR10366:SF564">
    <property type="entry name" value="STEROL-4-ALPHA-CARBOXYLATE 3-DEHYDROGENASE, DECARBOXYLATING"/>
    <property type="match status" value="1"/>
</dbReference>
<protein>
    <submittedName>
        <fullName evidence="4">NAD(P)-binding protein</fullName>
    </submittedName>
</protein>
<comment type="similarity">
    <text evidence="2">Belongs to the NAD(P)-dependent epimerase/dehydratase family. Dihydroflavonol-4-reductase subfamily.</text>
</comment>
<evidence type="ECO:0000256" key="1">
    <source>
        <dbReference type="ARBA" id="ARBA00023002"/>
    </source>
</evidence>
<dbReference type="InterPro" id="IPR050425">
    <property type="entry name" value="NAD(P)_dehydrat-like"/>
</dbReference>
<keyword evidence="5" id="KW-1185">Reference proteome</keyword>
<evidence type="ECO:0000259" key="3">
    <source>
        <dbReference type="Pfam" id="PF01370"/>
    </source>
</evidence>
<keyword evidence="1" id="KW-0560">Oxidoreductase</keyword>